<reference evidence="1" key="1">
    <citation type="journal article" date="2020" name="Stud. Mycol.">
        <title>101 Dothideomycetes genomes: a test case for predicting lifestyles and emergence of pathogens.</title>
        <authorList>
            <person name="Haridas S."/>
            <person name="Albert R."/>
            <person name="Binder M."/>
            <person name="Bloem J."/>
            <person name="Labutti K."/>
            <person name="Salamov A."/>
            <person name="Andreopoulos B."/>
            <person name="Baker S."/>
            <person name="Barry K."/>
            <person name="Bills G."/>
            <person name="Bluhm B."/>
            <person name="Cannon C."/>
            <person name="Castanera R."/>
            <person name="Culley D."/>
            <person name="Daum C."/>
            <person name="Ezra D."/>
            <person name="Gonzalez J."/>
            <person name="Henrissat B."/>
            <person name="Kuo A."/>
            <person name="Liang C."/>
            <person name="Lipzen A."/>
            <person name="Lutzoni F."/>
            <person name="Magnuson J."/>
            <person name="Mondo S."/>
            <person name="Nolan M."/>
            <person name="Ohm R."/>
            <person name="Pangilinan J."/>
            <person name="Park H.-J."/>
            <person name="Ramirez L."/>
            <person name="Alfaro M."/>
            <person name="Sun H."/>
            <person name="Tritt A."/>
            <person name="Yoshinaga Y."/>
            <person name="Zwiers L.-H."/>
            <person name="Turgeon B."/>
            <person name="Goodwin S."/>
            <person name="Spatafora J."/>
            <person name="Crous P."/>
            <person name="Grigoriev I."/>
        </authorList>
    </citation>
    <scope>NUCLEOTIDE SEQUENCE</scope>
    <source>
        <strain evidence="1">CBS 260.36</strain>
    </source>
</reference>
<dbReference type="Proteomes" id="UP000799439">
    <property type="component" value="Unassembled WGS sequence"/>
</dbReference>
<accession>A0A9P4JFK6</accession>
<proteinExistence type="predicted"/>
<dbReference type="AlphaFoldDB" id="A0A9P4JFK6"/>
<name>A0A9P4JFK6_9PEZI</name>
<evidence type="ECO:0000313" key="2">
    <source>
        <dbReference type="Proteomes" id="UP000799439"/>
    </source>
</evidence>
<protein>
    <submittedName>
        <fullName evidence="1">Uncharacterized protein</fullName>
    </submittedName>
</protein>
<sequence length="105" mass="11730">MEQSRSCSRSLCMTHIVALPMSNVRCCSVLPASAITLESAGVGMLPLLWVLICFGRRLPDPIGFTREQGTNLPRGEIRIRGEKYERLKGNWRCKTSGTDGSCYYM</sequence>
<dbReference type="EMBL" id="ML996081">
    <property type="protein sequence ID" value="KAF2157924.1"/>
    <property type="molecule type" value="Genomic_DNA"/>
</dbReference>
<comment type="caution">
    <text evidence="1">The sequence shown here is derived from an EMBL/GenBank/DDBJ whole genome shotgun (WGS) entry which is preliminary data.</text>
</comment>
<keyword evidence="2" id="KW-1185">Reference proteome</keyword>
<organism evidence="1 2">
    <name type="scientific">Myriangium duriaei CBS 260.36</name>
    <dbReference type="NCBI Taxonomy" id="1168546"/>
    <lineage>
        <taxon>Eukaryota</taxon>
        <taxon>Fungi</taxon>
        <taxon>Dikarya</taxon>
        <taxon>Ascomycota</taxon>
        <taxon>Pezizomycotina</taxon>
        <taxon>Dothideomycetes</taxon>
        <taxon>Dothideomycetidae</taxon>
        <taxon>Myriangiales</taxon>
        <taxon>Myriangiaceae</taxon>
        <taxon>Myriangium</taxon>
    </lineage>
</organism>
<evidence type="ECO:0000313" key="1">
    <source>
        <dbReference type="EMBL" id="KAF2157924.1"/>
    </source>
</evidence>
<gene>
    <name evidence="1" type="ORF">K461DRAFT_27084</name>
</gene>